<dbReference type="InterPro" id="IPR005880">
    <property type="entry name" value="Ribosomal_uL2_bac/org-type"/>
</dbReference>
<name>A0A1F4VIJ4_UNCKA</name>
<dbReference type="FunFam" id="2.30.30.30:FF:000001">
    <property type="entry name" value="50S ribosomal protein L2"/>
    <property type="match status" value="1"/>
</dbReference>
<dbReference type="EMBL" id="MEVN01000032">
    <property type="protein sequence ID" value="OGC56698.1"/>
    <property type="molecule type" value="Genomic_DNA"/>
</dbReference>
<dbReference type="SUPFAM" id="SSF50249">
    <property type="entry name" value="Nucleic acid-binding proteins"/>
    <property type="match status" value="1"/>
</dbReference>
<protein>
    <recommendedName>
        <fullName evidence="4">Large ribosomal subunit protein uL2</fullName>
    </recommendedName>
</protein>
<dbReference type="InterPro" id="IPR002171">
    <property type="entry name" value="Ribosomal_uL2"/>
</dbReference>
<dbReference type="GO" id="GO:0019843">
    <property type="term" value="F:rRNA binding"/>
    <property type="evidence" value="ECO:0007669"/>
    <property type="project" value="UniProtKB-UniRule"/>
</dbReference>
<evidence type="ECO:0000259" key="7">
    <source>
        <dbReference type="SMART" id="SM01383"/>
    </source>
</evidence>
<evidence type="ECO:0000313" key="8">
    <source>
        <dbReference type="EMBL" id="OGC56698.1"/>
    </source>
</evidence>
<feature type="domain" description="Large ribosomal subunit protein uL2 C-terminal" evidence="6">
    <location>
        <begin position="121"/>
        <end position="251"/>
    </location>
</feature>
<evidence type="ECO:0000256" key="3">
    <source>
        <dbReference type="ARBA" id="ARBA00023274"/>
    </source>
</evidence>
<keyword evidence="3 4" id="KW-0687">Ribonucleoprotein</keyword>
<feature type="region of interest" description="Disordered" evidence="5">
    <location>
        <begin position="219"/>
        <end position="261"/>
    </location>
</feature>
<keyword evidence="4" id="KW-0694">RNA-binding</keyword>
<keyword evidence="4" id="KW-0699">rRNA-binding</keyword>
<dbReference type="GO" id="GO:0003735">
    <property type="term" value="F:structural constituent of ribosome"/>
    <property type="evidence" value="ECO:0007669"/>
    <property type="project" value="InterPro"/>
</dbReference>
<dbReference type="SUPFAM" id="SSF50104">
    <property type="entry name" value="Translation proteins SH3-like domain"/>
    <property type="match status" value="1"/>
</dbReference>
<organism evidence="8 9">
    <name type="scientific">candidate division WWE3 bacterium RIFCSPLOWO2_12_FULL_36_10</name>
    <dbReference type="NCBI Taxonomy" id="1802630"/>
    <lineage>
        <taxon>Bacteria</taxon>
        <taxon>Katanobacteria</taxon>
    </lineage>
</organism>
<evidence type="ECO:0000259" key="6">
    <source>
        <dbReference type="SMART" id="SM01382"/>
    </source>
</evidence>
<comment type="subunit">
    <text evidence="4">Part of the 50S ribosomal subunit. Forms a bridge to the 30S subunit in the 70S ribosome.</text>
</comment>
<dbReference type="SMART" id="SM01383">
    <property type="entry name" value="Ribosomal_L2"/>
    <property type="match status" value="1"/>
</dbReference>
<dbReference type="Gene3D" id="4.10.950.10">
    <property type="entry name" value="Ribosomal protein L2, domain 3"/>
    <property type="match status" value="1"/>
</dbReference>
<dbReference type="GO" id="GO:0016740">
    <property type="term" value="F:transferase activity"/>
    <property type="evidence" value="ECO:0007669"/>
    <property type="project" value="InterPro"/>
</dbReference>
<reference evidence="8 9" key="1">
    <citation type="journal article" date="2016" name="Nat. Commun.">
        <title>Thousands of microbial genomes shed light on interconnected biogeochemical processes in an aquifer system.</title>
        <authorList>
            <person name="Anantharaman K."/>
            <person name="Brown C.T."/>
            <person name="Hug L.A."/>
            <person name="Sharon I."/>
            <person name="Castelle C.J."/>
            <person name="Probst A.J."/>
            <person name="Thomas B.C."/>
            <person name="Singh A."/>
            <person name="Wilkins M.J."/>
            <person name="Karaoz U."/>
            <person name="Brodie E.L."/>
            <person name="Williams K.H."/>
            <person name="Hubbard S.S."/>
            <person name="Banfield J.F."/>
        </authorList>
    </citation>
    <scope>NUCLEOTIDE SEQUENCE [LARGE SCALE GENOMIC DNA]</scope>
</reference>
<dbReference type="PANTHER" id="PTHR13691:SF5">
    <property type="entry name" value="LARGE RIBOSOMAL SUBUNIT PROTEIN UL2M"/>
    <property type="match status" value="1"/>
</dbReference>
<comment type="similarity">
    <text evidence="1 4">Belongs to the universal ribosomal protein uL2 family.</text>
</comment>
<dbReference type="InterPro" id="IPR008991">
    <property type="entry name" value="Translation_prot_SH3-like_sf"/>
</dbReference>
<dbReference type="PANTHER" id="PTHR13691">
    <property type="entry name" value="RIBOSOMAL PROTEIN L2"/>
    <property type="match status" value="1"/>
</dbReference>
<dbReference type="AlphaFoldDB" id="A0A1F4VIJ4"/>
<feature type="compositionally biased region" description="Basic residues" evidence="5">
    <location>
        <begin position="252"/>
        <end position="261"/>
    </location>
</feature>
<dbReference type="GO" id="GO:0015934">
    <property type="term" value="C:large ribosomal subunit"/>
    <property type="evidence" value="ECO:0007669"/>
    <property type="project" value="InterPro"/>
</dbReference>
<dbReference type="PIRSF" id="PIRSF002158">
    <property type="entry name" value="Ribosomal_L2"/>
    <property type="match status" value="1"/>
</dbReference>
<dbReference type="Gene3D" id="2.30.30.30">
    <property type="match status" value="1"/>
</dbReference>
<keyword evidence="2 4" id="KW-0689">Ribosomal protein</keyword>
<dbReference type="Pfam" id="PF03947">
    <property type="entry name" value="Ribosomal_L2_C"/>
    <property type="match status" value="1"/>
</dbReference>
<evidence type="ECO:0000256" key="4">
    <source>
        <dbReference type="HAMAP-Rule" id="MF_01320"/>
    </source>
</evidence>
<dbReference type="InterPro" id="IPR022666">
    <property type="entry name" value="Ribosomal_uL2_RNA-bd_dom"/>
</dbReference>
<dbReference type="Pfam" id="PF00181">
    <property type="entry name" value="Ribosomal_L2_N"/>
    <property type="match status" value="1"/>
</dbReference>
<dbReference type="InterPro" id="IPR014722">
    <property type="entry name" value="Rib_uL2_dom2"/>
</dbReference>
<dbReference type="HAMAP" id="MF_01320_B">
    <property type="entry name" value="Ribosomal_uL2_B"/>
    <property type="match status" value="1"/>
</dbReference>
<feature type="domain" description="Large ribosomal subunit protein uL2 RNA-binding" evidence="7">
    <location>
        <begin position="40"/>
        <end position="115"/>
    </location>
</feature>
<dbReference type="Gene3D" id="2.40.50.140">
    <property type="entry name" value="Nucleic acid-binding proteins"/>
    <property type="match status" value="1"/>
</dbReference>
<dbReference type="InterPro" id="IPR012340">
    <property type="entry name" value="NA-bd_OB-fold"/>
</dbReference>
<evidence type="ECO:0000256" key="1">
    <source>
        <dbReference type="ARBA" id="ARBA00005636"/>
    </source>
</evidence>
<dbReference type="GO" id="GO:0002181">
    <property type="term" value="P:cytoplasmic translation"/>
    <property type="evidence" value="ECO:0007669"/>
    <property type="project" value="TreeGrafter"/>
</dbReference>
<dbReference type="STRING" id="1802630.A3H26_00545"/>
<accession>A0A1F4VIJ4</accession>
<sequence length="274" mass="30271">MIKSYRPTSAGIRFRKTLVRDVYKGKPEKSLLVPISGAAGRNSGRISSRHQERGHKRMYRIVDFKRDKLDISAKVASIEYDPNRGPNIALLHYADGEKRYILAPEGLKVGDTVMSGVKCEPSVGNSMPLENIPLSMLVHNIELNPGRGGQFVRGAGGSAEILAKEGRYANIKLPSGEVRKILLSCYATIGVLSNQDLKNINLGKAGRNRHLGRRPHIRGVAHANPTDHPHGGSYKTTGIGMPSPKSPWGWKTRGKKTRKRHGMSKYIIKQRNGR</sequence>
<dbReference type="SMART" id="SM01382">
    <property type="entry name" value="Ribosomal_L2_C"/>
    <property type="match status" value="1"/>
</dbReference>
<evidence type="ECO:0000256" key="2">
    <source>
        <dbReference type="ARBA" id="ARBA00022980"/>
    </source>
</evidence>
<evidence type="ECO:0000256" key="5">
    <source>
        <dbReference type="SAM" id="MobiDB-lite"/>
    </source>
</evidence>
<dbReference type="NCBIfam" id="TIGR01171">
    <property type="entry name" value="rplB_bact"/>
    <property type="match status" value="1"/>
</dbReference>
<comment type="caution">
    <text evidence="8">The sequence shown here is derived from an EMBL/GenBank/DDBJ whole genome shotgun (WGS) entry which is preliminary data.</text>
</comment>
<comment type="function">
    <text evidence="4">One of the primary rRNA binding proteins. Required for association of the 30S and 50S subunits to form the 70S ribosome, for tRNA binding and peptide bond formation. It has been suggested to have peptidyltransferase activity; this is somewhat controversial. Makes several contacts with the 16S rRNA in the 70S ribosome.</text>
</comment>
<evidence type="ECO:0000313" key="9">
    <source>
        <dbReference type="Proteomes" id="UP000177763"/>
    </source>
</evidence>
<dbReference type="InterPro" id="IPR022669">
    <property type="entry name" value="Ribosomal_uL2_C"/>
</dbReference>
<gene>
    <name evidence="4" type="primary">rplB</name>
    <name evidence="8" type="ORF">A3H26_00545</name>
</gene>
<dbReference type="Proteomes" id="UP000177763">
    <property type="component" value="Unassembled WGS sequence"/>
</dbReference>
<proteinExistence type="inferred from homology"/>
<dbReference type="InterPro" id="IPR014726">
    <property type="entry name" value="Ribosomal_uL2_dom3"/>
</dbReference>